<gene>
    <name evidence="9" type="ORF">ACFQEV_04960</name>
</gene>
<comment type="catalytic activity">
    <reaction evidence="1">
        <text>ATP + protein L-histidine = ADP + protein N-phospho-L-histidine.</text>
        <dbReference type="EC" id="2.7.13.3"/>
    </reaction>
</comment>
<dbReference type="Pfam" id="PF08448">
    <property type="entry name" value="PAS_4"/>
    <property type="match status" value="1"/>
</dbReference>
<dbReference type="InterPro" id="IPR036097">
    <property type="entry name" value="HisK_dim/P_sf"/>
</dbReference>
<comment type="caution">
    <text evidence="9">The sequence shown here is derived from an EMBL/GenBank/DDBJ whole genome shotgun (WGS) entry which is preliminary data.</text>
</comment>
<dbReference type="PANTHER" id="PTHR43304:SF1">
    <property type="entry name" value="PAC DOMAIN-CONTAINING PROTEIN"/>
    <property type="match status" value="1"/>
</dbReference>
<dbReference type="InterPro" id="IPR029016">
    <property type="entry name" value="GAF-like_dom_sf"/>
</dbReference>
<feature type="domain" description="PAS" evidence="7">
    <location>
        <begin position="545"/>
        <end position="615"/>
    </location>
</feature>
<accession>A0ABD5TX50</accession>
<dbReference type="SMART" id="SM00091">
    <property type="entry name" value="PAS"/>
    <property type="match status" value="2"/>
</dbReference>
<feature type="domain" description="PAC" evidence="8">
    <location>
        <begin position="493"/>
        <end position="544"/>
    </location>
</feature>
<feature type="domain" description="PAS" evidence="7">
    <location>
        <begin position="420"/>
        <end position="491"/>
    </location>
</feature>
<dbReference type="Pfam" id="PF02518">
    <property type="entry name" value="HATPase_c"/>
    <property type="match status" value="1"/>
</dbReference>
<dbReference type="SMART" id="SM00388">
    <property type="entry name" value="HisKA"/>
    <property type="match status" value="1"/>
</dbReference>
<dbReference type="EMBL" id="JBHSXH010000009">
    <property type="protein sequence ID" value="MFC6824346.1"/>
    <property type="molecule type" value="Genomic_DNA"/>
</dbReference>
<dbReference type="CDD" id="cd00130">
    <property type="entry name" value="PAS"/>
    <property type="match status" value="2"/>
</dbReference>
<dbReference type="EC" id="2.7.13.3" evidence="2"/>
<keyword evidence="5" id="KW-0418">Kinase</keyword>
<feature type="domain" description="Histidine kinase" evidence="6">
    <location>
        <begin position="846"/>
        <end position="1059"/>
    </location>
</feature>
<evidence type="ECO:0000256" key="5">
    <source>
        <dbReference type="ARBA" id="ARBA00022777"/>
    </source>
</evidence>
<dbReference type="NCBIfam" id="TIGR00229">
    <property type="entry name" value="sensory_box"/>
    <property type="match status" value="2"/>
</dbReference>
<dbReference type="InterPro" id="IPR003594">
    <property type="entry name" value="HATPase_dom"/>
</dbReference>
<dbReference type="SUPFAM" id="SSF55874">
    <property type="entry name" value="ATPase domain of HSP90 chaperone/DNA topoisomerase II/histidine kinase"/>
    <property type="match status" value="1"/>
</dbReference>
<sequence>MSKHALSNERSDGAATLEVGLEAFQSGPEFHGPVEEPGSHHCNGHFAHVYETPEEKFTAAVPFVRHGLDRGERILYVIDESTEREVKAALREGGIDVDAAVDSGALSFPTVEETYLRNGAFDVDEMIEFYADTVDEATEEYAALRIVAEMTWIPASDTSIERFMEYEQKINELFAETESLAICQYDRDRFSPEAIRDVVRCHPHLIYDGAACHNFYYTPPEEFFGEDALSRENDRMLRTLRDRAAAKAEIQERERFLRECYEITADTVRGFEKKLHALFELGCERFDMELGGLAKVDSDTDLFEVEAVSGDHDHLVPGARADLSETYCRIVADDGHTDAVTDPVGAGFGDNLCYREFGVQSYLGTHLEMDGDEDRTFWFISTEPRDDPVSDAERTFVHLMGQWVKYELERQRHERELRERTEHLNALIETTPECIKTVAPDGTLLQMNPAGVEMVGADSAADVSGRCVYDLIAPEYRERFREFNERVCRGESGTLEFDIVGLEGTRRHMETHAAPLERPDGTTVQVAVTHDVTERKRREAELRQTKNRFETVFEQSDDAILILDPDAAELVDANAAAASMTGYARDELLSLRPSDLHPDELESFDAFLDEVRRTGSAWSEDLHCRHKDGHDIPAEVTGSTITLDGRTLVLALVRNIEERKKHERYQRELYDIVADSRASFDEKLERLLELGRQRVTLENGYLNRIDADAREFEVVAAVGPHDRIEPGVVDSLSGTYCERHLSSTAPLAVADVTESGLDGLRAHEEYQLKAYFATTVDLGDGGCGTLCFASESPREGRFTDAERAFLDLLGQCIGYEFERQQHERELKETIGRLQQSNERLERFAYAASHDLQEPLRMVTSYLRLLEQRYEDALDEDGEEFLEFAVDGADRMREMIDGLLKYSRVETGGEPLEPVELDGVIEDALKNLQIGIEETDAEIEVEELPRVEGDAGQLRQVFQNLLDNALTYSGDEPPRVRVGAERRGREWVISVSDDGIGIDSDDHEKIFTVFDRLHSREEYDGTGIGLALCERIVERHDGEIWVDSESGEGATFSFTLSATEE</sequence>
<evidence type="ECO:0000256" key="3">
    <source>
        <dbReference type="ARBA" id="ARBA00022553"/>
    </source>
</evidence>
<dbReference type="SMART" id="SM00086">
    <property type="entry name" value="PAC"/>
    <property type="match status" value="2"/>
</dbReference>
<dbReference type="Gene3D" id="3.30.450.40">
    <property type="match status" value="1"/>
</dbReference>
<reference evidence="9 10" key="1">
    <citation type="journal article" date="2019" name="Int. J. Syst. Evol. Microbiol.">
        <title>The Global Catalogue of Microorganisms (GCM) 10K type strain sequencing project: providing services to taxonomists for standard genome sequencing and annotation.</title>
        <authorList>
            <consortium name="The Broad Institute Genomics Platform"/>
            <consortium name="The Broad Institute Genome Sequencing Center for Infectious Disease"/>
            <person name="Wu L."/>
            <person name="Ma J."/>
        </authorList>
    </citation>
    <scope>NUCLEOTIDE SEQUENCE [LARGE SCALE GENOMIC DNA]</scope>
    <source>
        <strain evidence="9 10">YIM 94188</strain>
    </source>
</reference>
<dbReference type="RefSeq" id="WP_379693148.1">
    <property type="nucleotide sequence ID" value="NZ_JBHSXH010000009.1"/>
</dbReference>
<dbReference type="InterPro" id="IPR003661">
    <property type="entry name" value="HisK_dim/P_dom"/>
</dbReference>
<dbReference type="PROSITE" id="PS50113">
    <property type="entry name" value="PAC"/>
    <property type="match status" value="1"/>
</dbReference>
<evidence type="ECO:0000259" key="8">
    <source>
        <dbReference type="PROSITE" id="PS50113"/>
    </source>
</evidence>
<dbReference type="InterPro" id="IPR013656">
    <property type="entry name" value="PAS_4"/>
</dbReference>
<dbReference type="InterPro" id="IPR000700">
    <property type="entry name" value="PAS-assoc_C"/>
</dbReference>
<dbReference type="Pfam" id="PF13426">
    <property type="entry name" value="PAS_9"/>
    <property type="match status" value="1"/>
</dbReference>
<keyword evidence="3" id="KW-0597">Phosphoprotein</keyword>
<dbReference type="GO" id="GO:0004673">
    <property type="term" value="F:protein histidine kinase activity"/>
    <property type="evidence" value="ECO:0007669"/>
    <property type="project" value="UniProtKB-EC"/>
</dbReference>
<dbReference type="Pfam" id="PF00512">
    <property type="entry name" value="HisKA"/>
    <property type="match status" value="1"/>
</dbReference>
<dbReference type="InterPro" id="IPR052162">
    <property type="entry name" value="Sensor_kinase/Photoreceptor"/>
</dbReference>
<evidence type="ECO:0000313" key="10">
    <source>
        <dbReference type="Proteomes" id="UP001596408"/>
    </source>
</evidence>
<evidence type="ECO:0000259" key="7">
    <source>
        <dbReference type="PROSITE" id="PS50112"/>
    </source>
</evidence>
<evidence type="ECO:0000256" key="4">
    <source>
        <dbReference type="ARBA" id="ARBA00022679"/>
    </source>
</evidence>
<dbReference type="InterPro" id="IPR001610">
    <property type="entry name" value="PAC"/>
</dbReference>
<dbReference type="SUPFAM" id="SSF47384">
    <property type="entry name" value="Homodimeric domain of signal transducing histidine kinase"/>
    <property type="match status" value="1"/>
</dbReference>
<dbReference type="Gene3D" id="1.10.287.130">
    <property type="match status" value="1"/>
</dbReference>
<evidence type="ECO:0000256" key="2">
    <source>
        <dbReference type="ARBA" id="ARBA00012438"/>
    </source>
</evidence>
<dbReference type="Gene3D" id="3.30.565.10">
    <property type="entry name" value="Histidine kinase-like ATPase, C-terminal domain"/>
    <property type="match status" value="1"/>
</dbReference>
<dbReference type="PROSITE" id="PS50112">
    <property type="entry name" value="PAS"/>
    <property type="match status" value="2"/>
</dbReference>
<keyword evidence="4" id="KW-0808">Transferase</keyword>
<dbReference type="SMART" id="SM00387">
    <property type="entry name" value="HATPase_c"/>
    <property type="match status" value="1"/>
</dbReference>
<dbReference type="AlphaFoldDB" id="A0ABD5TX50"/>
<dbReference type="Gene3D" id="3.30.450.20">
    <property type="entry name" value="PAS domain"/>
    <property type="match status" value="2"/>
</dbReference>
<dbReference type="SUPFAM" id="SSF55781">
    <property type="entry name" value="GAF domain-like"/>
    <property type="match status" value="2"/>
</dbReference>
<evidence type="ECO:0000313" key="9">
    <source>
        <dbReference type="EMBL" id="MFC6824346.1"/>
    </source>
</evidence>
<dbReference type="PANTHER" id="PTHR43304">
    <property type="entry name" value="PHYTOCHROME-LIKE PROTEIN CPH1"/>
    <property type="match status" value="1"/>
</dbReference>
<dbReference type="InterPro" id="IPR005467">
    <property type="entry name" value="His_kinase_dom"/>
</dbReference>
<dbReference type="Pfam" id="PF14417">
    <property type="entry name" value="MEDS"/>
    <property type="match status" value="1"/>
</dbReference>
<dbReference type="PROSITE" id="PS50109">
    <property type="entry name" value="HIS_KIN"/>
    <property type="match status" value="1"/>
</dbReference>
<dbReference type="SUPFAM" id="SSF55785">
    <property type="entry name" value="PYP-like sensor domain (PAS domain)"/>
    <property type="match status" value="2"/>
</dbReference>
<dbReference type="InterPro" id="IPR000014">
    <property type="entry name" value="PAS"/>
</dbReference>
<protein>
    <recommendedName>
        <fullName evidence="2">histidine kinase</fullName>
        <ecNumber evidence="2">2.7.13.3</ecNumber>
    </recommendedName>
</protein>
<keyword evidence="10" id="KW-1185">Reference proteome</keyword>
<dbReference type="InterPro" id="IPR004358">
    <property type="entry name" value="Sig_transdc_His_kin-like_C"/>
</dbReference>
<dbReference type="PRINTS" id="PR00344">
    <property type="entry name" value="BCTRLSENSOR"/>
</dbReference>
<name>A0ABD5TX50_9EURY</name>
<evidence type="ECO:0000256" key="1">
    <source>
        <dbReference type="ARBA" id="ARBA00000085"/>
    </source>
</evidence>
<dbReference type="InterPro" id="IPR035965">
    <property type="entry name" value="PAS-like_dom_sf"/>
</dbReference>
<dbReference type="FunFam" id="3.30.565.10:FF:000006">
    <property type="entry name" value="Sensor histidine kinase WalK"/>
    <property type="match status" value="1"/>
</dbReference>
<dbReference type="Proteomes" id="UP001596408">
    <property type="component" value="Unassembled WGS sequence"/>
</dbReference>
<dbReference type="CDD" id="cd00082">
    <property type="entry name" value="HisKA"/>
    <property type="match status" value="1"/>
</dbReference>
<dbReference type="InterPro" id="IPR036890">
    <property type="entry name" value="HATPase_C_sf"/>
</dbReference>
<proteinExistence type="predicted"/>
<dbReference type="InterPro" id="IPR025847">
    <property type="entry name" value="MEDS_domain"/>
</dbReference>
<evidence type="ECO:0000259" key="6">
    <source>
        <dbReference type="PROSITE" id="PS50109"/>
    </source>
</evidence>
<organism evidence="9 10">
    <name type="scientific">Halopelagius fulvigenes</name>
    <dbReference type="NCBI Taxonomy" id="1198324"/>
    <lineage>
        <taxon>Archaea</taxon>
        <taxon>Methanobacteriati</taxon>
        <taxon>Methanobacteriota</taxon>
        <taxon>Stenosarchaea group</taxon>
        <taxon>Halobacteria</taxon>
        <taxon>Halobacteriales</taxon>
        <taxon>Haloferacaceae</taxon>
    </lineage>
</organism>